<dbReference type="InterPro" id="IPR009080">
    <property type="entry name" value="tRNAsynth_Ia_anticodon-bd"/>
</dbReference>
<dbReference type="EMBL" id="UIVS01000004">
    <property type="protein sequence ID" value="SVP95358.1"/>
    <property type="molecule type" value="Genomic_DNA"/>
</dbReference>
<dbReference type="InterPro" id="IPR009008">
    <property type="entry name" value="Val/Leu/Ile-tRNA-synth_edit"/>
</dbReference>
<evidence type="ECO:0000256" key="2">
    <source>
        <dbReference type="ARBA" id="ARBA00013164"/>
    </source>
</evidence>
<dbReference type="GO" id="GO:0006429">
    <property type="term" value="P:leucyl-tRNA aminoacylation"/>
    <property type="evidence" value="ECO:0007669"/>
    <property type="project" value="InterPro"/>
</dbReference>
<reference evidence="12" key="1">
    <citation type="submission" date="2018-07" db="EMBL/GenBank/DDBJ databases">
        <authorList>
            <person name="Quirk P.G."/>
            <person name="Krulwich T.A."/>
        </authorList>
    </citation>
    <scope>NUCLEOTIDE SEQUENCE</scope>
    <source>
        <strain evidence="12">Anand</strain>
    </source>
</reference>
<evidence type="ECO:0000256" key="5">
    <source>
        <dbReference type="ARBA" id="ARBA00022840"/>
    </source>
</evidence>
<dbReference type="GO" id="GO:0005524">
    <property type="term" value="F:ATP binding"/>
    <property type="evidence" value="ECO:0007669"/>
    <property type="project" value="UniProtKB-KW"/>
</dbReference>
<dbReference type="InterPro" id="IPR002300">
    <property type="entry name" value="aa-tRNA-synth_Ia"/>
</dbReference>
<name>A0A3B0N3V4_THEAN</name>
<dbReference type="PROSITE" id="PS00178">
    <property type="entry name" value="AA_TRNA_LIGASE_I"/>
    <property type="match status" value="1"/>
</dbReference>
<keyword evidence="6 9" id="KW-0648">Protein biosynthesis</keyword>
<feature type="domain" description="Aminoacyl-tRNA synthetase class Ia" evidence="10">
    <location>
        <begin position="15"/>
        <end position="119"/>
    </location>
</feature>
<dbReference type="Gene3D" id="3.90.740.10">
    <property type="entry name" value="Valyl/Leucyl/Isoleucyl-tRNA synthetase, editing domain"/>
    <property type="match status" value="1"/>
</dbReference>
<dbReference type="EMBL" id="UIVT01000004">
    <property type="protein sequence ID" value="SVP94570.1"/>
    <property type="molecule type" value="Genomic_DNA"/>
</dbReference>
<dbReference type="GO" id="GO:0004823">
    <property type="term" value="F:leucine-tRNA ligase activity"/>
    <property type="evidence" value="ECO:0007669"/>
    <property type="project" value="UniProtKB-EC"/>
</dbReference>
<dbReference type="Gene3D" id="3.40.50.620">
    <property type="entry name" value="HUPs"/>
    <property type="match status" value="1"/>
</dbReference>
<accession>A0A3B0N3V4</accession>
<dbReference type="GO" id="GO:0002161">
    <property type="term" value="F:aminoacyl-tRNA deacylase activity"/>
    <property type="evidence" value="ECO:0007669"/>
    <property type="project" value="InterPro"/>
</dbReference>
<evidence type="ECO:0000256" key="9">
    <source>
        <dbReference type="RuleBase" id="RU363035"/>
    </source>
</evidence>
<dbReference type="SUPFAM" id="SSF50677">
    <property type="entry name" value="ValRS/IleRS/LeuRS editing domain"/>
    <property type="match status" value="1"/>
</dbReference>
<evidence type="ECO:0000256" key="6">
    <source>
        <dbReference type="ARBA" id="ARBA00022917"/>
    </source>
</evidence>
<feature type="domain" description="Methionyl/Valyl/Leucyl/Isoleucyl-tRNA synthetase anticodon-binding" evidence="11">
    <location>
        <begin position="900"/>
        <end position="1023"/>
    </location>
</feature>
<dbReference type="EC" id="6.1.1.4" evidence="2"/>
<gene>
    <name evidence="12" type="ORF">TAT_000351900</name>
    <name evidence="13" type="ORF">TAV_000351800</name>
</gene>
<dbReference type="InterPro" id="IPR014729">
    <property type="entry name" value="Rossmann-like_a/b/a_fold"/>
</dbReference>
<dbReference type="AlphaFoldDB" id="A0A3B0N3V4"/>
<dbReference type="SUPFAM" id="SSF47323">
    <property type="entry name" value="Anticodon-binding domain of a subclass of class I aminoacyl-tRNA synthetases"/>
    <property type="match status" value="1"/>
</dbReference>
<evidence type="ECO:0000313" key="12">
    <source>
        <dbReference type="EMBL" id="SVP94570.1"/>
    </source>
</evidence>
<evidence type="ECO:0000256" key="3">
    <source>
        <dbReference type="ARBA" id="ARBA00022598"/>
    </source>
</evidence>
<keyword evidence="7 9" id="KW-0030">Aminoacyl-tRNA synthetase</keyword>
<evidence type="ECO:0000256" key="4">
    <source>
        <dbReference type="ARBA" id="ARBA00022741"/>
    </source>
</evidence>
<proteinExistence type="inferred from homology"/>
<dbReference type="InterPro" id="IPR001412">
    <property type="entry name" value="aa-tRNA-synth_I_CS"/>
</dbReference>
<dbReference type="SUPFAM" id="SSF52374">
    <property type="entry name" value="Nucleotidylyl transferase"/>
    <property type="match status" value="1"/>
</dbReference>
<protein>
    <recommendedName>
        <fullName evidence="2">leucine--tRNA ligase</fullName>
        <ecNumber evidence="2">6.1.1.4</ecNumber>
    </recommendedName>
    <alternativeName>
        <fullName evidence="8">Leucyl-tRNA synthetase</fullName>
    </alternativeName>
</protein>
<dbReference type="Pfam" id="PF00133">
    <property type="entry name" value="tRNA-synt_1"/>
    <property type="match status" value="2"/>
</dbReference>
<dbReference type="VEuPathDB" id="PiroplasmaDB:TA10995"/>
<keyword evidence="3 9" id="KW-0436">Ligase</keyword>
<evidence type="ECO:0000256" key="7">
    <source>
        <dbReference type="ARBA" id="ARBA00023146"/>
    </source>
</evidence>
<evidence type="ECO:0000259" key="10">
    <source>
        <dbReference type="Pfam" id="PF00133"/>
    </source>
</evidence>
<evidence type="ECO:0000259" key="11">
    <source>
        <dbReference type="Pfam" id="PF08264"/>
    </source>
</evidence>
<evidence type="ECO:0000313" key="13">
    <source>
        <dbReference type="EMBL" id="SVP95358.1"/>
    </source>
</evidence>
<comment type="similarity">
    <text evidence="1 9">Belongs to the class-I aminoacyl-tRNA synthetase family.</text>
</comment>
<evidence type="ECO:0000256" key="1">
    <source>
        <dbReference type="ARBA" id="ARBA00005594"/>
    </source>
</evidence>
<dbReference type="InterPro" id="IPR004493">
    <property type="entry name" value="Leu-tRNA-synth_Ia_arc/euk"/>
</dbReference>
<evidence type="ECO:0000256" key="8">
    <source>
        <dbReference type="ARBA" id="ARBA00030520"/>
    </source>
</evidence>
<dbReference type="NCBIfam" id="TIGR00395">
    <property type="entry name" value="leuS_arch"/>
    <property type="match status" value="1"/>
</dbReference>
<keyword evidence="4 9" id="KW-0547">Nucleotide-binding</keyword>
<dbReference type="PANTHER" id="PTHR45794:SF1">
    <property type="entry name" value="LEUCINE--TRNA LIGASE, CYTOPLASMIC"/>
    <property type="match status" value="1"/>
</dbReference>
<keyword evidence="5 9" id="KW-0067">ATP-binding</keyword>
<organism evidence="12">
    <name type="scientific">Theileria annulata</name>
    <dbReference type="NCBI Taxonomy" id="5874"/>
    <lineage>
        <taxon>Eukaryota</taxon>
        <taxon>Sar</taxon>
        <taxon>Alveolata</taxon>
        <taxon>Apicomplexa</taxon>
        <taxon>Aconoidasida</taxon>
        <taxon>Piroplasmida</taxon>
        <taxon>Theileriidae</taxon>
        <taxon>Theileria</taxon>
    </lineage>
</organism>
<feature type="domain" description="Aminoacyl-tRNA synthetase class Ia" evidence="10">
    <location>
        <begin position="172"/>
        <end position="798"/>
    </location>
</feature>
<dbReference type="Pfam" id="PF08264">
    <property type="entry name" value="Anticodon_1"/>
    <property type="match status" value="1"/>
</dbReference>
<sequence>MSKRAQLLENEAKIRALWQETKVFEANLPSNRNKDKYFCTFPFPYMNGRLHIGHAFSVSKAEFQARFQRTQGKAVLWPFGLHCTGMPIMACADKIKKELNESNLGLLNNHKNAVNEHESAEESNVKDVTKFTSSRSKLKAKSGSNMTQIEIMKQMNITDDEIPKFADPDHWLTYFSPLAIQDMKLLGLSVDWRRSFITTARNPYFNLFVEWQFDRLKKLNKLLYGCRPSILSRITMQPCADHDRSEGEGATAQEYTVVKMKLDTKFKNPFTNFTDEFDNHKLKLMEKNVYLLAATLRPETFYGQTNLFVLPEGEYEAFLGYESPRLTFNSVGVVENKLPLNKALEDSECVYLTSRRSATNLIHQGLVMLNENDELFSVHKFSGMDLIGLSVTTPLSVYKSVYVVPMLTANMNKGTGIVACVPSDSPDDYVVLTELRRKISYFNEKYNVVEEYLKHDPFPIIEVPEYGTCMAEKLCNENNVTSSKDVKLEQLKELIYKKGFYTGVIKYGKYKDQKVLDVKNKIRDELVENKQAFVYYEPSKRVVSRLGDECVVGICNQWYTKFGDKQWKQNILNFVTSNKFTCYNESTYNQLINIIQWLDNWACSRSYGLGTLLPWENIKNNKNILIESLSDSTIYMAYYTIAHYLQSDIFGANPGLLNLSSKQLNYSLFDYIFNINDKVPKLNEEGLENHTECGVMDKVNAMREEFNYWYPVNVRCSGKDLLFNHLTMSLFIHDAIWDSDEYMPRSYFCNGHVLVNSEKMSKSKGNFLTIEESINQYTADGTRIALADAGDTLDDANFSKDTAESSILKLYNFLQTTIQDLSPPSYSEPVNSEMPNQKLDDVLLKLNMLELDNKINTHHFHNKINSHHLDNKMVVDELEYINKLIELGDLYYFSKVVFENELKYLTDMAKKAYENFIYRDALKAVFYDYITVRLDYIQLSNNNINYNTLLNYYRIFCVIANPIIPYICEYIWNYILREKEPLSDQLWPSFKYNTNGNLHILLKLLYRNIEEFRKIKDKSLSGKQKHKQANEKVYTKAKIYISVDYPENIRNVLTLMNNMNILETGMNEREVLKLLNEDESVKRLDKREKNSILSFASYQLKQLNLLGNTTFQLRLPYDEFKLYTLLVPYLKLTLSLEGKLIIYTHCLDVTVLYEEGDTWNEMKQLPLPGRPSILFY</sequence>
<dbReference type="PANTHER" id="PTHR45794">
    <property type="entry name" value="LEUCYL-TRNA SYNTHETASE"/>
    <property type="match status" value="1"/>
</dbReference>
<dbReference type="InterPro" id="IPR013155">
    <property type="entry name" value="M/V/L/I-tRNA-synth_anticd-bd"/>
</dbReference>